<organism evidence="3 4">
    <name type="scientific">Moumouvirus goulette</name>
    <dbReference type="NCBI Taxonomy" id="1247379"/>
    <lineage>
        <taxon>Viruses</taxon>
        <taxon>Varidnaviria</taxon>
        <taxon>Bamfordvirae</taxon>
        <taxon>Nucleocytoviricota</taxon>
        <taxon>Megaviricetes</taxon>
        <taxon>Imitervirales</taxon>
        <taxon>Mimiviridae</taxon>
        <taxon>Megamimivirinae</taxon>
        <taxon>Moumouvirus</taxon>
        <taxon>Moumouvirus goulettemassiliense</taxon>
    </lineage>
</organism>
<evidence type="ECO:0000313" key="4">
    <source>
        <dbReference type="Proteomes" id="UP000241071"/>
    </source>
</evidence>
<evidence type="ECO:0000313" key="3">
    <source>
        <dbReference type="EMBL" id="AGF85762.1"/>
    </source>
</evidence>
<evidence type="ECO:0000256" key="2">
    <source>
        <dbReference type="ARBA" id="ARBA00023043"/>
    </source>
</evidence>
<dbReference type="PANTHER" id="PTHR24123:SF141">
    <property type="entry name" value="ANKYRIN 2, ISOFORM U"/>
    <property type="match status" value="1"/>
</dbReference>
<dbReference type="EMBL" id="KC008572">
    <property type="protein sequence ID" value="AGF85762.1"/>
    <property type="molecule type" value="Genomic_DNA"/>
</dbReference>
<dbReference type="InterPro" id="IPR002110">
    <property type="entry name" value="Ankyrin_rpt"/>
</dbReference>
<protein>
    <submittedName>
        <fullName evidence="3">Repeat protein</fullName>
    </submittedName>
</protein>
<keyword evidence="1" id="KW-0677">Repeat</keyword>
<dbReference type="PROSITE" id="PS50088">
    <property type="entry name" value="ANK_REPEAT"/>
    <property type="match status" value="2"/>
</dbReference>
<evidence type="ECO:0000256" key="1">
    <source>
        <dbReference type="ARBA" id="ARBA00022737"/>
    </source>
</evidence>
<dbReference type="SMART" id="SM00248">
    <property type="entry name" value="ANK"/>
    <property type="match status" value="5"/>
</dbReference>
<accession>M1PYA2</accession>
<dbReference type="InterPro" id="IPR051165">
    <property type="entry name" value="Multifunctional_ANK_Repeat"/>
</dbReference>
<proteinExistence type="predicted"/>
<dbReference type="Proteomes" id="UP000241071">
    <property type="component" value="Segment"/>
</dbReference>
<keyword evidence="4" id="KW-1185">Reference proteome</keyword>
<dbReference type="InterPro" id="IPR036770">
    <property type="entry name" value="Ankyrin_rpt-contain_sf"/>
</dbReference>
<dbReference type="PANTHER" id="PTHR24123">
    <property type="entry name" value="ANKYRIN REPEAT-CONTAINING"/>
    <property type="match status" value="1"/>
</dbReference>
<gene>
    <name evidence="3" type="ORF">glt_00959</name>
</gene>
<dbReference type="SUPFAM" id="SSF48403">
    <property type="entry name" value="Ankyrin repeat"/>
    <property type="match status" value="1"/>
</dbReference>
<dbReference type="PROSITE" id="PS50297">
    <property type="entry name" value="ANK_REP_REGION"/>
    <property type="match status" value="2"/>
</dbReference>
<name>M1PYA2_9VIRU</name>
<keyword evidence="2" id="KW-0040">ANK repeat</keyword>
<reference evidence="3 4" key="1">
    <citation type="submission" date="2012-10" db="EMBL/GenBank/DDBJ databases">
        <title>Complete genome sequence of Moumouvirus goulette.</title>
        <authorList>
            <person name="Fournous G."/>
            <person name="Bougalmi M."/>
            <person name="Colson P."/>
        </authorList>
    </citation>
    <scope>NUCLEOTIDE SEQUENCE [LARGE SCALE GENOMIC DNA]</scope>
</reference>
<dbReference type="Gene3D" id="1.25.40.20">
    <property type="entry name" value="Ankyrin repeat-containing domain"/>
    <property type="match status" value="2"/>
</dbReference>
<sequence>MEMYFISTCDKYDKIQKDYKMGLNVTENYKIRYSISSLAQIFMGRHDYQNVVRLTIPKNYDLHKTGSGHYSYIHTVNMINVEQIYRLDDYEDVKSLIELGVNVNEAISNIIVSNNINTLKYLLEKGADINLIDSYIAKFGHLKLFDLLLKNKCRLDKFLPIAAEYGQFELVKFLIENGVFVDYINYNEFASSTYTALVAASSSGHTKIVHYLIDNGAEYKKSYGIYLAAEYGHYDTIKLLIEKGADLEEHGHRCVNEAVKKGHIEILKLLINSGVKIDYEYFIYKAGLSGNTKLVRYLVNLENSKKYY</sequence>
<dbReference type="Pfam" id="PF12796">
    <property type="entry name" value="Ank_2"/>
    <property type="match status" value="2"/>
</dbReference>